<proteinExistence type="predicted"/>
<dbReference type="EMBL" id="CP000378">
    <property type="protein sequence ID" value="ABF75272.1"/>
    <property type="molecule type" value="Genomic_DNA"/>
</dbReference>
<accession>A0A0H2XLQ7</accession>
<dbReference type="AlphaFoldDB" id="A0A0H2XLQ7"/>
<dbReference type="HOGENOM" id="CLU_1783218_0_0_4"/>
<organism evidence="1">
    <name type="scientific">Burkholderia orbicola (strain AU 1054)</name>
    <dbReference type="NCBI Taxonomy" id="331271"/>
    <lineage>
        <taxon>Bacteria</taxon>
        <taxon>Pseudomonadati</taxon>
        <taxon>Pseudomonadota</taxon>
        <taxon>Betaproteobacteria</taxon>
        <taxon>Burkholderiales</taxon>
        <taxon>Burkholderiaceae</taxon>
        <taxon>Burkholderia</taxon>
        <taxon>Burkholderia cepacia complex</taxon>
        <taxon>Burkholderia orbicola</taxon>
    </lineage>
</organism>
<sequence length="145" mass="15889">MSRPTEYENLIKTRAFDAVAPTPGAIAGFLRNAEDYKATADELDPARHLQVFTLAYEGYFQVVQAVLEFYEVRTKDAGRNLAIQRVSTSLGVSAPEFAFITKAHERRNGTSYVSPFPPVSKAEAATMLGILAKYLPVARALTGMS</sequence>
<evidence type="ECO:0000313" key="1">
    <source>
        <dbReference type="EMBL" id="ABF75272.1"/>
    </source>
</evidence>
<gene>
    <name evidence="1" type="ordered locus">Bcen_0360</name>
</gene>
<name>A0A0H2XLQ7_BURO1</name>
<reference evidence="1" key="1">
    <citation type="submission" date="2006-05" db="EMBL/GenBank/DDBJ databases">
        <title>Complete sequence of chromosome 1 of Burkholderia cenocepacia AU 1054.</title>
        <authorList>
            <consortium name="US DOE Joint Genome Institute"/>
            <person name="Copeland A."/>
            <person name="Lucas S."/>
            <person name="Lapidus A."/>
            <person name="Barry K."/>
            <person name="Detter J.C."/>
            <person name="Glavina del Rio T."/>
            <person name="Hammon N."/>
            <person name="Israni S."/>
            <person name="Dalin E."/>
            <person name="Tice H."/>
            <person name="Pitluck S."/>
            <person name="Chain P."/>
            <person name="Malfatti S."/>
            <person name="Shin M."/>
            <person name="Vergez L."/>
            <person name="Schmutz J."/>
            <person name="Larimer F."/>
            <person name="Land M."/>
            <person name="Hauser L."/>
            <person name="Kyrpides N."/>
            <person name="Lykidis A."/>
            <person name="LiPuma J.J."/>
            <person name="Konstantinidis K."/>
            <person name="Tiedje J.M."/>
            <person name="Richardson P."/>
        </authorList>
    </citation>
    <scope>NUCLEOTIDE SEQUENCE [LARGE SCALE GENOMIC DNA]</scope>
    <source>
        <strain evidence="1">AU 1054</strain>
    </source>
</reference>
<protein>
    <submittedName>
        <fullName evidence="1">Uncharacterized protein</fullName>
    </submittedName>
</protein>